<feature type="region of interest" description="Disordered" evidence="3">
    <location>
        <begin position="499"/>
        <end position="528"/>
    </location>
</feature>
<evidence type="ECO:0000256" key="1">
    <source>
        <dbReference type="ARBA" id="ARBA00004123"/>
    </source>
</evidence>
<dbReference type="GO" id="GO:0003677">
    <property type="term" value="F:DNA binding"/>
    <property type="evidence" value="ECO:0007669"/>
    <property type="project" value="UniProtKB-KW"/>
</dbReference>
<evidence type="ECO:0000313" key="5">
    <source>
        <dbReference type="EMBL" id="KAH8027305.1"/>
    </source>
</evidence>
<dbReference type="AlphaFoldDB" id="A0A9J6DZJ6"/>
<dbReference type="Proteomes" id="UP000821866">
    <property type="component" value="Chromosome 4"/>
</dbReference>
<gene>
    <name evidence="5" type="ORF">HPB51_004217</name>
</gene>
<feature type="region of interest" description="Disordered" evidence="3">
    <location>
        <begin position="584"/>
        <end position="603"/>
    </location>
</feature>
<evidence type="ECO:0000256" key="3">
    <source>
        <dbReference type="SAM" id="MobiDB-lite"/>
    </source>
</evidence>
<accession>A0A9J6DZJ6</accession>
<feature type="compositionally biased region" description="Basic residues" evidence="3">
    <location>
        <begin position="886"/>
        <end position="900"/>
    </location>
</feature>
<reference evidence="5" key="1">
    <citation type="journal article" date="2020" name="Cell">
        <title>Large-Scale Comparative Analyses of Tick Genomes Elucidate Their Genetic Diversity and Vector Capacities.</title>
        <authorList>
            <consortium name="Tick Genome and Microbiome Consortium (TIGMIC)"/>
            <person name="Jia N."/>
            <person name="Wang J."/>
            <person name="Shi W."/>
            <person name="Du L."/>
            <person name="Sun Y."/>
            <person name="Zhan W."/>
            <person name="Jiang J.F."/>
            <person name="Wang Q."/>
            <person name="Zhang B."/>
            <person name="Ji P."/>
            <person name="Bell-Sakyi L."/>
            <person name="Cui X.M."/>
            <person name="Yuan T.T."/>
            <person name="Jiang B.G."/>
            <person name="Yang W.F."/>
            <person name="Lam T.T."/>
            <person name="Chang Q.C."/>
            <person name="Ding S.J."/>
            <person name="Wang X.J."/>
            <person name="Zhu J.G."/>
            <person name="Ruan X.D."/>
            <person name="Zhao L."/>
            <person name="Wei J.T."/>
            <person name="Ye R.Z."/>
            <person name="Que T.C."/>
            <person name="Du C.H."/>
            <person name="Zhou Y.H."/>
            <person name="Cheng J.X."/>
            <person name="Dai P.F."/>
            <person name="Guo W.B."/>
            <person name="Han X.H."/>
            <person name="Huang E.J."/>
            <person name="Li L.F."/>
            <person name="Wei W."/>
            <person name="Gao Y.C."/>
            <person name="Liu J.Z."/>
            <person name="Shao H.Z."/>
            <person name="Wang X."/>
            <person name="Wang C.C."/>
            <person name="Yang T.C."/>
            <person name="Huo Q.B."/>
            <person name="Li W."/>
            <person name="Chen H.Y."/>
            <person name="Chen S.E."/>
            <person name="Zhou L.G."/>
            <person name="Ni X.B."/>
            <person name="Tian J.H."/>
            <person name="Sheng Y."/>
            <person name="Liu T."/>
            <person name="Pan Y.S."/>
            <person name="Xia L.Y."/>
            <person name="Li J."/>
            <person name="Zhao F."/>
            <person name="Cao W.C."/>
        </authorList>
    </citation>
    <scope>NUCLEOTIDE SEQUENCE</scope>
    <source>
        <strain evidence="5">Rmic-2018</strain>
    </source>
</reference>
<dbReference type="PANTHER" id="PTHR19303:SF73">
    <property type="entry name" value="PROTEIN PDC2"/>
    <property type="match status" value="1"/>
</dbReference>
<keyword evidence="6" id="KW-1185">Reference proteome</keyword>
<dbReference type="Pfam" id="PF03221">
    <property type="entry name" value="HTH_Tnp_Tc5"/>
    <property type="match status" value="1"/>
</dbReference>
<comment type="subcellular location">
    <subcellularLocation>
        <location evidence="1">Nucleus</location>
    </subcellularLocation>
</comment>
<dbReference type="SMART" id="SM00674">
    <property type="entry name" value="CENPB"/>
    <property type="match status" value="1"/>
</dbReference>
<evidence type="ECO:0000259" key="4">
    <source>
        <dbReference type="PROSITE" id="PS51253"/>
    </source>
</evidence>
<dbReference type="PROSITE" id="PS51253">
    <property type="entry name" value="HTH_CENPB"/>
    <property type="match status" value="1"/>
</dbReference>
<dbReference type="VEuPathDB" id="VectorBase:LOC119168616"/>
<dbReference type="EMBL" id="JABSTU010000006">
    <property type="protein sequence ID" value="KAH8027305.1"/>
    <property type="molecule type" value="Genomic_DNA"/>
</dbReference>
<name>A0A9J6DZJ6_RHIMP</name>
<dbReference type="InterPro" id="IPR006600">
    <property type="entry name" value="HTH_CenpB_DNA-bd_dom"/>
</dbReference>
<evidence type="ECO:0000313" key="6">
    <source>
        <dbReference type="Proteomes" id="UP000821866"/>
    </source>
</evidence>
<comment type="caution">
    <text evidence="5">The sequence shown here is derived from an EMBL/GenBank/DDBJ whole genome shotgun (WGS) entry which is preliminary data.</text>
</comment>
<proteinExistence type="predicted"/>
<dbReference type="InterPro" id="IPR009057">
    <property type="entry name" value="Homeodomain-like_sf"/>
</dbReference>
<sequence>MRVKMPQPSSEGVRIVYLFEEFTEDDMMAIEKGTYRPSATTSTNNNNEDDAKSVTITNRGWVEENYRTPNETISLHMPLKRPIPVKLPASKKYLAMTNGPQSALQWSERFQHQARAALKGGQQNRCPLDQRKRFNPLPPDVLNQTVCAMEADFFFGTKEFCRLQEALEELDNEEVADNDVDLVIVLPKPAAEADEGGGNDCIEDLGLNEVCAQRRQPVPAVQKAEESIASWRDALQMARAVSRFAPCCASTAERLRKFFKKCEKQSVAAASGRGLVGIPAVYLWLCFLLPTAPTPPSVSLSSSAIARATSRAEQRQPSMAPTKRKSNILQDSRRGFKVSALVKKYELAQSTISTILKAGSTALLKAGTSGHADERKRVREPLYADVEEALYQWFLSIRAQNVPISGPILATKVKNLAFLLGRPNFEPDGGWIQRFKERHGIVYKNVVGEAAFLDSEAKQQWLQTNLPVLMERFSARDIYNCDETALFFQMTPSKTHALKGDPCPGGFVRQDQPPSSSDSDSETGTETADLTELWEHVATVDADSGCVASVEDFLTADSAASFCDELTDEAIVADMLSRQAAALCDGSDSSDEEVDSASTTPSMTTQGALMSIDSLIDFMHIKGMPPEFSQQLEAMRTAVVKLKLPRKNCRFRTTSACRTRDAFFGVKGSDIRFEYRGLRTVSVRVFEYTADGSDQMLSQALKIYDKVQSISTNNLTGFWITTGNRRARIKLSSPVPNITDVNGHVVRCKYDGVARLCRMCRLPGQKRKKCATQQCTRCEQWGHPTCDARTLQALWWGSPSTPLQAKAVLGGNHVVQCAAKVEPSTAVSAEVQGAPARKTLDKGKQGETIQAGPGEAWYKIADRKSQDRLRPLSPLRKSRFSAPTHLCKHRNPSNCKKSRKGLTPPLLRWQRNPLPPLPSLARRRLPPQLSRCEGSHLILASAAAAEHGQLRPRENLTSSESSRWKSDSPTCKRHAATVMADDDSSTTTVEDSEMDWASCDLCKSVVCGCSELSDLSYPSTPVSQIAGEPVA</sequence>
<dbReference type="InterPro" id="IPR050863">
    <property type="entry name" value="CenT-Element_Derived"/>
</dbReference>
<feature type="domain" description="HTH CENPB-type" evidence="4">
    <location>
        <begin position="374"/>
        <end position="445"/>
    </location>
</feature>
<dbReference type="PANTHER" id="PTHR19303">
    <property type="entry name" value="TRANSPOSON"/>
    <property type="match status" value="1"/>
</dbReference>
<dbReference type="Gene3D" id="1.10.10.60">
    <property type="entry name" value="Homeodomain-like"/>
    <property type="match status" value="1"/>
</dbReference>
<organism evidence="5 6">
    <name type="scientific">Rhipicephalus microplus</name>
    <name type="common">Cattle tick</name>
    <name type="synonym">Boophilus microplus</name>
    <dbReference type="NCBI Taxonomy" id="6941"/>
    <lineage>
        <taxon>Eukaryota</taxon>
        <taxon>Metazoa</taxon>
        <taxon>Ecdysozoa</taxon>
        <taxon>Arthropoda</taxon>
        <taxon>Chelicerata</taxon>
        <taxon>Arachnida</taxon>
        <taxon>Acari</taxon>
        <taxon>Parasitiformes</taxon>
        <taxon>Ixodida</taxon>
        <taxon>Ixodoidea</taxon>
        <taxon>Ixodidae</taxon>
        <taxon>Rhipicephalinae</taxon>
        <taxon>Rhipicephalus</taxon>
        <taxon>Boophilus</taxon>
    </lineage>
</organism>
<dbReference type="GO" id="GO:0005634">
    <property type="term" value="C:nucleus"/>
    <property type="evidence" value="ECO:0007669"/>
    <property type="project" value="UniProtKB-SubCell"/>
</dbReference>
<keyword evidence="2" id="KW-0238">DNA-binding</keyword>
<dbReference type="SUPFAM" id="SSF46689">
    <property type="entry name" value="Homeodomain-like"/>
    <property type="match status" value="1"/>
</dbReference>
<evidence type="ECO:0000256" key="2">
    <source>
        <dbReference type="ARBA" id="ARBA00023125"/>
    </source>
</evidence>
<protein>
    <recommendedName>
        <fullName evidence="4">HTH CENPB-type domain-containing protein</fullName>
    </recommendedName>
</protein>
<feature type="region of interest" description="Disordered" evidence="3">
    <location>
        <begin position="885"/>
        <end position="910"/>
    </location>
</feature>
<feature type="region of interest" description="Disordered" evidence="3">
    <location>
        <begin position="945"/>
        <end position="970"/>
    </location>
</feature>
<reference evidence="5" key="2">
    <citation type="submission" date="2021-09" db="EMBL/GenBank/DDBJ databases">
        <authorList>
            <person name="Jia N."/>
            <person name="Wang J."/>
            <person name="Shi W."/>
            <person name="Du L."/>
            <person name="Sun Y."/>
            <person name="Zhan W."/>
            <person name="Jiang J."/>
            <person name="Wang Q."/>
            <person name="Zhang B."/>
            <person name="Ji P."/>
            <person name="Sakyi L.B."/>
            <person name="Cui X."/>
            <person name="Yuan T."/>
            <person name="Jiang B."/>
            <person name="Yang W."/>
            <person name="Lam T.T.-Y."/>
            <person name="Chang Q."/>
            <person name="Ding S."/>
            <person name="Wang X."/>
            <person name="Zhu J."/>
            <person name="Ruan X."/>
            <person name="Zhao L."/>
            <person name="Wei J."/>
            <person name="Que T."/>
            <person name="Du C."/>
            <person name="Cheng J."/>
            <person name="Dai P."/>
            <person name="Han X."/>
            <person name="Huang E."/>
            <person name="Gao Y."/>
            <person name="Liu J."/>
            <person name="Shao H."/>
            <person name="Ye R."/>
            <person name="Li L."/>
            <person name="Wei W."/>
            <person name="Wang X."/>
            <person name="Wang C."/>
            <person name="Huo Q."/>
            <person name="Li W."/>
            <person name="Guo W."/>
            <person name="Chen H."/>
            <person name="Chen S."/>
            <person name="Zhou L."/>
            <person name="Zhou L."/>
            <person name="Ni X."/>
            <person name="Tian J."/>
            <person name="Zhou Y."/>
            <person name="Sheng Y."/>
            <person name="Liu T."/>
            <person name="Pan Y."/>
            <person name="Xia L."/>
            <person name="Li J."/>
            <person name="Zhao F."/>
            <person name="Cao W."/>
        </authorList>
    </citation>
    <scope>NUCLEOTIDE SEQUENCE</scope>
    <source>
        <strain evidence="5">Rmic-2018</strain>
        <tissue evidence="5">Larvae</tissue>
    </source>
</reference>